<evidence type="ECO:0000313" key="2">
    <source>
        <dbReference type="Proteomes" id="UP000678317"/>
    </source>
</evidence>
<proteinExistence type="predicted"/>
<evidence type="ECO:0000313" key="1">
    <source>
        <dbReference type="EMBL" id="MBO3084108.1"/>
    </source>
</evidence>
<keyword evidence="2" id="KW-1185">Reference proteome</keyword>
<name>A0ABS3SEC4_9CELL</name>
<dbReference type="EMBL" id="JAGFBM010000001">
    <property type="protein sequence ID" value="MBO3084108.1"/>
    <property type="molecule type" value="Genomic_DNA"/>
</dbReference>
<protein>
    <submittedName>
        <fullName evidence="1">MarR family transcriptional regulator</fullName>
    </submittedName>
</protein>
<accession>A0ABS3SEC4</accession>
<dbReference type="RefSeq" id="WP_208288942.1">
    <property type="nucleotide sequence ID" value="NZ_CP074404.1"/>
</dbReference>
<sequence length="190" mass="20432">MFALLEAPAGSQKELAARAGVTRVRVTQVLEELENLVERSRRGWAARDRRDLAAWLVERYPSSPHLASTWTMLEPPVQAAALVSGLLEKVEVQHGVSGDVAADAWAAWARPRSAWLWSASLVDLGAVGATPAAPESATLTLAVSEDPHLLEAVRRGDGRVPLLSPWRAWADLTHAGNALAADALLGRLTR</sequence>
<comment type="caution">
    <text evidence="1">The sequence shown here is derived from an EMBL/GenBank/DDBJ whole genome shotgun (WGS) entry which is preliminary data.</text>
</comment>
<reference evidence="1 2" key="1">
    <citation type="submission" date="2021-03" db="EMBL/GenBank/DDBJ databases">
        <title>novel species in genus Cellulomonas.</title>
        <authorList>
            <person name="Zhang G."/>
        </authorList>
    </citation>
    <scope>NUCLEOTIDE SEQUENCE [LARGE SCALE GENOMIC DNA]</scope>
    <source>
        <strain evidence="2">zg-ZUI188</strain>
    </source>
</reference>
<gene>
    <name evidence="1" type="ORF">J4035_05610</name>
</gene>
<organism evidence="1 2">
    <name type="scientific">Cellulomonas fengjieae</name>
    <dbReference type="NCBI Taxonomy" id="2819978"/>
    <lineage>
        <taxon>Bacteria</taxon>
        <taxon>Bacillati</taxon>
        <taxon>Actinomycetota</taxon>
        <taxon>Actinomycetes</taxon>
        <taxon>Micrococcales</taxon>
        <taxon>Cellulomonadaceae</taxon>
        <taxon>Cellulomonas</taxon>
    </lineage>
</organism>
<dbReference type="Proteomes" id="UP000678317">
    <property type="component" value="Unassembled WGS sequence"/>
</dbReference>